<evidence type="ECO:0000313" key="1">
    <source>
        <dbReference type="EMBL" id="KAK9115964.1"/>
    </source>
</evidence>
<comment type="caution">
    <text evidence="1">The sequence shown here is derived from an EMBL/GenBank/DDBJ whole genome shotgun (WGS) entry which is preliminary data.</text>
</comment>
<keyword evidence="2" id="KW-1185">Reference proteome</keyword>
<name>A0AAP0II53_9MAGN</name>
<proteinExistence type="predicted"/>
<dbReference type="EMBL" id="JBBNAE010000006">
    <property type="protein sequence ID" value="KAK9115964.1"/>
    <property type="molecule type" value="Genomic_DNA"/>
</dbReference>
<dbReference type="AlphaFoldDB" id="A0AAP0II53"/>
<evidence type="ECO:0000313" key="2">
    <source>
        <dbReference type="Proteomes" id="UP001417504"/>
    </source>
</evidence>
<organism evidence="1 2">
    <name type="scientific">Stephania japonica</name>
    <dbReference type="NCBI Taxonomy" id="461633"/>
    <lineage>
        <taxon>Eukaryota</taxon>
        <taxon>Viridiplantae</taxon>
        <taxon>Streptophyta</taxon>
        <taxon>Embryophyta</taxon>
        <taxon>Tracheophyta</taxon>
        <taxon>Spermatophyta</taxon>
        <taxon>Magnoliopsida</taxon>
        <taxon>Ranunculales</taxon>
        <taxon>Menispermaceae</taxon>
        <taxon>Menispermoideae</taxon>
        <taxon>Cissampelideae</taxon>
        <taxon>Stephania</taxon>
    </lineage>
</organism>
<accession>A0AAP0II53</accession>
<gene>
    <name evidence="1" type="ORF">Sjap_014911</name>
</gene>
<dbReference type="Proteomes" id="UP001417504">
    <property type="component" value="Unassembled WGS sequence"/>
</dbReference>
<protein>
    <submittedName>
        <fullName evidence="1">Uncharacterized protein</fullName>
    </submittedName>
</protein>
<reference evidence="1 2" key="1">
    <citation type="submission" date="2024-01" db="EMBL/GenBank/DDBJ databases">
        <title>Genome assemblies of Stephania.</title>
        <authorList>
            <person name="Yang L."/>
        </authorList>
    </citation>
    <scope>NUCLEOTIDE SEQUENCE [LARGE SCALE GENOMIC DNA]</scope>
    <source>
        <strain evidence="1">QJT</strain>
        <tissue evidence="1">Leaf</tissue>
    </source>
</reference>
<sequence>MIHDIHLVVDVLDSGFFEDVLAICLQMKSFGFKFFVVCSLCAHELFDDVLQRYHIHGTSILAGYPNFNVLQEALKVFDDIPSRPTNISVLLCS</sequence>